<sequence length="114" mass="12556">MLLNDFLAKLNGQAEAIEFSETMAVIESNYSYSEVAFSNGEQNNAAGENAGSCKIFAFAKLNKLTETQTLGCFGTYYRDDVLGFPDASDHQNIRQFMIHGWDGINFSGPALVKK</sequence>
<dbReference type="Proteomes" id="UP001369082">
    <property type="component" value="Unassembled WGS sequence"/>
</dbReference>
<dbReference type="Gene3D" id="3.20.160.10">
    <property type="entry name" value="vpa0580 domain like"/>
    <property type="match status" value="1"/>
</dbReference>
<dbReference type="EMBL" id="JBAKAZ010000033">
    <property type="protein sequence ID" value="MEL0629895.1"/>
    <property type="molecule type" value="Genomic_DNA"/>
</dbReference>
<dbReference type="RefSeq" id="WP_341598028.1">
    <property type="nucleotide sequence ID" value="NZ_JBAKAZ010000033.1"/>
</dbReference>
<organism evidence="1 2">
    <name type="scientific">Psychromonas aquatilis</name>
    <dbReference type="NCBI Taxonomy" id="2005072"/>
    <lineage>
        <taxon>Bacteria</taxon>
        <taxon>Pseudomonadati</taxon>
        <taxon>Pseudomonadota</taxon>
        <taxon>Gammaproteobacteria</taxon>
        <taxon>Alteromonadales</taxon>
        <taxon>Psychromonadaceae</taxon>
        <taxon>Psychromonas</taxon>
    </lineage>
</organism>
<gene>
    <name evidence="1" type="ORF">V6256_09765</name>
</gene>
<reference evidence="1 2" key="1">
    <citation type="submission" date="2024-02" db="EMBL/GenBank/DDBJ databases">
        <title>Bacteria isolated from the canopy kelp, Nereocystis luetkeana.</title>
        <authorList>
            <person name="Pfister C.A."/>
            <person name="Younker I.T."/>
            <person name="Light S.H."/>
        </authorList>
    </citation>
    <scope>NUCLEOTIDE SEQUENCE [LARGE SCALE GENOMIC DNA]</scope>
    <source>
        <strain evidence="1 2">TI.1.05</strain>
    </source>
</reference>
<protein>
    <submittedName>
        <fullName evidence="1">HopJ type III effector protein</fullName>
    </submittedName>
</protein>
<evidence type="ECO:0000313" key="2">
    <source>
        <dbReference type="Proteomes" id="UP001369082"/>
    </source>
</evidence>
<comment type="caution">
    <text evidence="1">The sequence shown here is derived from an EMBL/GenBank/DDBJ whole genome shotgun (WGS) entry which is preliminary data.</text>
</comment>
<dbReference type="InterPro" id="IPR038604">
    <property type="entry name" value="HopJ_sf"/>
</dbReference>
<accession>A0ABU9GRQ0</accession>
<proteinExistence type="predicted"/>
<dbReference type="InterPro" id="IPR014984">
    <property type="entry name" value="HopJ"/>
</dbReference>
<dbReference type="Pfam" id="PF08888">
    <property type="entry name" value="HopJ"/>
    <property type="match status" value="1"/>
</dbReference>
<keyword evidence="2" id="KW-1185">Reference proteome</keyword>
<name>A0ABU9GRQ0_9GAMM</name>
<evidence type="ECO:0000313" key="1">
    <source>
        <dbReference type="EMBL" id="MEL0629895.1"/>
    </source>
</evidence>